<keyword evidence="1" id="KW-0507">mRNA processing</keyword>
<dbReference type="GO" id="GO:0008270">
    <property type="term" value="F:zinc ion binding"/>
    <property type="evidence" value="ECO:0007669"/>
    <property type="project" value="InterPro"/>
</dbReference>
<gene>
    <name evidence="2" type="ORF">FA13DRAFT_1589352</name>
</gene>
<proteinExistence type="predicted"/>
<organism evidence="2 3">
    <name type="scientific">Coprinellus micaceus</name>
    <name type="common">Glistening ink-cap mushroom</name>
    <name type="synonym">Coprinus micaceus</name>
    <dbReference type="NCBI Taxonomy" id="71717"/>
    <lineage>
        <taxon>Eukaryota</taxon>
        <taxon>Fungi</taxon>
        <taxon>Dikarya</taxon>
        <taxon>Basidiomycota</taxon>
        <taxon>Agaricomycotina</taxon>
        <taxon>Agaricomycetes</taxon>
        <taxon>Agaricomycetidae</taxon>
        <taxon>Agaricales</taxon>
        <taxon>Agaricineae</taxon>
        <taxon>Psathyrellaceae</taxon>
        <taxon>Coprinellus</taxon>
    </lineage>
</organism>
<feature type="non-terminal residue" evidence="2">
    <location>
        <position position="156"/>
    </location>
</feature>
<dbReference type="SUPFAM" id="SSF57756">
    <property type="entry name" value="Retrovirus zinc finger-like domains"/>
    <property type="match status" value="1"/>
</dbReference>
<reference evidence="2 3" key="1">
    <citation type="journal article" date="2019" name="Nat. Ecol. Evol.">
        <title>Megaphylogeny resolves global patterns of mushroom evolution.</title>
        <authorList>
            <person name="Varga T."/>
            <person name="Krizsan K."/>
            <person name="Foldi C."/>
            <person name="Dima B."/>
            <person name="Sanchez-Garcia M."/>
            <person name="Sanchez-Ramirez S."/>
            <person name="Szollosi G.J."/>
            <person name="Szarkandi J.G."/>
            <person name="Papp V."/>
            <person name="Albert L."/>
            <person name="Andreopoulos W."/>
            <person name="Angelini C."/>
            <person name="Antonin V."/>
            <person name="Barry K.W."/>
            <person name="Bougher N.L."/>
            <person name="Buchanan P."/>
            <person name="Buyck B."/>
            <person name="Bense V."/>
            <person name="Catcheside P."/>
            <person name="Chovatia M."/>
            <person name="Cooper J."/>
            <person name="Damon W."/>
            <person name="Desjardin D."/>
            <person name="Finy P."/>
            <person name="Geml J."/>
            <person name="Haridas S."/>
            <person name="Hughes K."/>
            <person name="Justo A."/>
            <person name="Karasinski D."/>
            <person name="Kautmanova I."/>
            <person name="Kiss B."/>
            <person name="Kocsube S."/>
            <person name="Kotiranta H."/>
            <person name="LaButti K.M."/>
            <person name="Lechner B.E."/>
            <person name="Liimatainen K."/>
            <person name="Lipzen A."/>
            <person name="Lukacs Z."/>
            <person name="Mihaltcheva S."/>
            <person name="Morgado L.N."/>
            <person name="Niskanen T."/>
            <person name="Noordeloos M.E."/>
            <person name="Ohm R.A."/>
            <person name="Ortiz-Santana B."/>
            <person name="Ovrebo C."/>
            <person name="Racz N."/>
            <person name="Riley R."/>
            <person name="Savchenko A."/>
            <person name="Shiryaev A."/>
            <person name="Soop K."/>
            <person name="Spirin V."/>
            <person name="Szebenyi C."/>
            <person name="Tomsovsky M."/>
            <person name="Tulloss R.E."/>
            <person name="Uehling J."/>
            <person name="Grigoriev I.V."/>
            <person name="Vagvolgyi C."/>
            <person name="Papp T."/>
            <person name="Martin F.M."/>
            <person name="Miettinen O."/>
            <person name="Hibbett D.S."/>
            <person name="Nagy L.G."/>
        </authorList>
    </citation>
    <scope>NUCLEOTIDE SEQUENCE [LARGE SCALE GENOMIC DNA]</scope>
    <source>
        <strain evidence="2 3">FP101781</strain>
    </source>
</reference>
<evidence type="ECO:0008006" key="4">
    <source>
        <dbReference type="Google" id="ProtNLM"/>
    </source>
</evidence>
<dbReference type="Proteomes" id="UP000298030">
    <property type="component" value="Unassembled WGS sequence"/>
</dbReference>
<dbReference type="Gene3D" id="4.10.60.10">
    <property type="entry name" value="Zinc finger, CCHC-type"/>
    <property type="match status" value="1"/>
</dbReference>
<accession>A0A4Y7STR4</accession>
<protein>
    <recommendedName>
        <fullName evidence="4">CCHC-type domain-containing protein</fullName>
    </recommendedName>
</protein>
<evidence type="ECO:0000313" key="2">
    <source>
        <dbReference type="EMBL" id="TEB25250.1"/>
    </source>
</evidence>
<dbReference type="STRING" id="71717.A0A4Y7STR4"/>
<name>A0A4Y7STR4_COPMI</name>
<feature type="non-terminal residue" evidence="2">
    <location>
        <position position="1"/>
    </location>
</feature>
<evidence type="ECO:0000256" key="1">
    <source>
        <dbReference type="ARBA" id="ARBA00022664"/>
    </source>
</evidence>
<dbReference type="EMBL" id="QPFP01000058">
    <property type="protein sequence ID" value="TEB25250.1"/>
    <property type="molecule type" value="Genomic_DNA"/>
</dbReference>
<sequence length="156" mass="17496">AELAYRVYLTVLKFSPLTFDPVMHRTEFLENNNLKATDIDEIKYIKATEKRKPTQTHGHLFIRFNNPDTANEAIAKGMVLNNQRKEVVKARQEPLICFNCRGWGHRAAACTKPKACGHCGKEGHTGQYPISPCPNPLEPKCTCCGKNGHGATSWDK</sequence>
<keyword evidence="3" id="KW-1185">Reference proteome</keyword>
<dbReference type="GO" id="GO:0006397">
    <property type="term" value="P:mRNA processing"/>
    <property type="evidence" value="ECO:0007669"/>
    <property type="project" value="UniProtKB-KW"/>
</dbReference>
<evidence type="ECO:0000313" key="3">
    <source>
        <dbReference type="Proteomes" id="UP000298030"/>
    </source>
</evidence>
<dbReference type="InterPro" id="IPR036875">
    <property type="entry name" value="Znf_CCHC_sf"/>
</dbReference>
<dbReference type="AlphaFoldDB" id="A0A4Y7STR4"/>
<dbReference type="OrthoDB" id="4230923at2759"/>
<comment type="caution">
    <text evidence="2">The sequence shown here is derived from an EMBL/GenBank/DDBJ whole genome shotgun (WGS) entry which is preliminary data.</text>
</comment>
<dbReference type="GO" id="GO:0003676">
    <property type="term" value="F:nucleic acid binding"/>
    <property type="evidence" value="ECO:0007669"/>
    <property type="project" value="InterPro"/>
</dbReference>